<reference evidence="3 4" key="1">
    <citation type="submission" date="2016-12" db="EMBL/GenBank/DDBJ databases">
        <authorList>
            <person name="Gulvik C.A."/>
        </authorList>
    </citation>
    <scope>NUCLEOTIDE SEQUENCE [LARGE SCALE GENOMIC DNA]</scope>
    <source>
        <strain evidence="2 4">12-5202</strain>
        <strain evidence="1 3">12-5291</strain>
    </source>
</reference>
<dbReference type="Proteomes" id="UP000188600">
    <property type="component" value="Unassembled WGS sequence"/>
</dbReference>
<dbReference type="AlphaFoldDB" id="A0AB36JRQ4"/>
<accession>A0AB36JRQ4</accession>
<evidence type="ECO:0000313" key="1">
    <source>
        <dbReference type="EMBL" id="ONK27060.1"/>
    </source>
</evidence>
<gene>
    <name evidence="2" type="ORF">BVE84_06330</name>
    <name evidence="1" type="ORF">BVE86_05695</name>
</gene>
<sequence length="135" mass="15492">MKKKAVILLIILGGLLMVFSINNQRQKTAEDERNRQYEVSLVKALKSNYDNISEIIIKDVEFEDKPTNWHCQLVVSFLDGKQIQFGTSYNISTNKFSTAGIKRKQNGDWEYLQSHRGETVSAIKIIYSNGEEGFQ</sequence>
<comment type="caution">
    <text evidence="1">The sequence shown here is derived from an EMBL/GenBank/DDBJ whole genome shotgun (WGS) entry which is preliminary data.</text>
</comment>
<evidence type="ECO:0000313" key="4">
    <source>
        <dbReference type="Proteomes" id="UP000188946"/>
    </source>
</evidence>
<proteinExistence type="predicted"/>
<name>A0AB36JRQ4_9STRE</name>
<organism evidence="1 3">
    <name type="scientific">Streptococcus azizii</name>
    <dbReference type="NCBI Taxonomy" id="1579424"/>
    <lineage>
        <taxon>Bacteria</taxon>
        <taxon>Bacillati</taxon>
        <taxon>Bacillota</taxon>
        <taxon>Bacilli</taxon>
        <taxon>Lactobacillales</taxon>
        <taxon>Streptococcaceae</taxon>
        <taxon>Streptococcus</taxon>
    </lineage>
</organism>
<protein>
    <recommendedName>
        <fullName evidence="5">DUF1433 domain-containing protein</fullName>
    </recommendedName>
</protein>
<dbReference type="EMBL" id="MSPR01000011">
    <property type="protein sequence ID" value="ONK28493.1"/>
    <property type="molecule type" value="Genomic_DNA"/>
</dbReference>
<dbReference type="EMBL" id="MSPT01000011">
    <property type="protein sequence ID" value="ONK27060.1"/>
    <property type="molecule type" value="Genomic_DNA"/>
</dbReference>
<dbReference type="RefSeq" id="WP_076996221.1">
    <property type="nucleotide sequence ID" value="NZ_MSPR01000011.1"/>
</dbReference>
<keyword evidence="4" id="KW-1185">Reference proteome</keyword>
<evidence type="ECO:0000313" key="2">
    <source>
        <dbReference type="EMBL" id="ONK28493.1"/>
    </source>
</evidence>
<dbReference type="Proteomes" id="UP000188946">
    <property type="component" value="Unassembled WGS sequence"/>
</dbReference>
<evidence type="ECO:0000313" key="3">
    <source>
        <dbReference type="Proteomes" id="UP000188600"/>
    </source>
</evidence>
<evidence type="ECO:0008006" key="5">
    <source>
        <dbReference type="Google" id="ProtNLM"/>
    </source>
</evidence>